<dbReference type="PIRSF" id="PIRSF037949">
    <property type="entry name" value="Transl_init_eIF-3_RNA-bind"/>
    <property type="match status" value="1"/>
</dbReference>
<proteinExistence type="inferred from homology"/>
<dbReference type="PANTHER" id="PTHR10352">
    <property type="entry name" value="EUKARYOTIC TRANSLATION INITIATION FACTOR 3 SUBUNIT G"/>
    <property type="match status" value="1"/>
</dbReference>
<organism evidence="9 10">
    <name type="scientific">Rhizophlyctis rosea</name>
    <dbReference type="NCBI Taxonomy" id="64517"/>
    <lineage>
        <taxon>Eukaryota</taxon>
        <taxon>Fungi</taxon>
        <taxon>Fungi incertae sedis</taxon>
        <taxon>Chytridiomycota</taxon>
        <taxon>Chytridiomycota incertae sedis</taxon>
        <taxon>Chytridiomycetes</taxon>
        <taxon>Rhizophlyctidales</taxon>
        <taxon>Rhizophlyctidaceae</taxon>
        <taxon>Rhizophlyctis</taxon>
    </lineage>
</organism>
<comment type="caution">
    <text evidence="9">The sequence shown here is derived from an EMBL/GenBank/DDBJ whole genome shotgun (WGS) entry which is preliminary data.</text>
</comment>
<evidence type="ECO:0000256" key="4">
    <source>
        <dbReference type="ARBA" id="ARBA00022917"/>
    </source>
</evidence>
<evidence type="ECO:0000256" key="6">
    <source>
        <dbReference type="PROSITE-ProRule" id="PRU00176"/>
    </source>
</evidence>
<keyword evidence="10" id="KW-1185">Reference proteome</keyword>
<comment type="similarity">
    <text evidence="5">Belongs to the eIF-3 subunit G family.</text>
</comment>
<reference evidence="9" key="1">
    <citation type="submission" date="2020-05" db="EMBL/GenBank/DDBJ databases">
        <title>Phylogenomic resolution of chytrid fungi.</title>
        <authorList>
            <person name="Stajich J.E."/>
            <person name="Amses K."/>
            <person name="Simmons R."/>
            <person name="Seto K."/>
            <person name="Myers J."/>
            <person name="Bonds A."/>
            <person name="Quandt C.A."/>
            <person name="Barry K."/>
            <person name="Liu P."/>
            <person name="Grigoriev I."/>
            <person name="Longcore J.E."/>
            <person name="James T.Y."/>
        </authorList>
    </citation>
    <scope>NUCLEOTIDE SEQUENCE</scope>
    <source>
        <strain evidence="9">JEL0318</strain>
    </source>
</reference>
<protein>
    <recommendedName>
        <fullName evidence="5">Eukaryotic translation initiation factor 3 subunit G</fullName>
        <shortName evidence="5">eIF3g</shortName>
    </recommendedName>
    <alternativeName>
        <fullName evidence="5">Eukaryotic translation initiation factor 3 RNA-binding subunit</fullName>
        <shortName evidence="5">eIF-3 RNA-binding subunit</shortName>
    </alternativeName>
    <alternativeName>
        <fullName evidence="5">Translation initiation factor eIF3 p33 subunit homolog</fullName>
        <shortName evidence="5">eIF3 p33 homolog</shortName>
    </alternativeName>
</protein>
<gene>
    <name evidence="5 9" type="primary">TIF35</name>
    <name evidence="9" type="ORF">HK097_005138</name>
</gene>
<comment type="subcellular location">
    <subcellularLocation>
        <location evidence="5">Cytoplasm</location>
    </subcellularLocation>
</comment>
<keyword evidence="4 5" id="KW-0648">Protein biosynthesis</keyword>
<name>A0AAD5SDN6_9FUNG</name>
<dbReference type="Pfam" id="PF12353">
    <property type="entry name" value="eIF3g"/>
    <property type="match status" value="1"/>
</dbReference>
<evidence type="ECO:0000256" key="1">
    <source>
        <dbReference type="ARBA" id="ARBA00022490"/>
    </source>
</evidence>
<evidence type="ECO:0000256" key="3">
    <source>
        <dbReference type="ARBA" id="ARBA00022884"/>
    </source>
</evidence>
<dbReference type="Proteomes" id="UP001212841">
    <property type="component" value="Unassembled WGS sequence"/>
</dbReference>
<dbReference type="InterPro" id="IPR000504">
    <property type="entry name" value="RRM_dom"/>
</dbReference>
<evidence type="ECO:0000256" key="5">
    <source>
        <dbReference type="HAMAP-Rule" id="MF_03006"/>
    </source>
</evidence>
<evidence type="ECO:0000256" key="2">
    <source>
        <dbReference type="ARBA" id="ARBA00022540"/>
    </source>
</evidence>
<feature type="compositionally biased region" description="Gly residues" evidence="7">
    <location>
        <begin position="190"/>
        <end position="204"/>
    </location>
</feature>
<dbReference type="Gene3D" id="3.30.70.330">
    <property type="match status" value="1"/>
</dbReference>
<evidence type="ECO:0000313" key="10">
    <source>
        <dbReference type="Proteomes" id="UP001212841"/>
    </source>
</evidence>
<dbReference type="GO" id="GO:0003743">
    <property type="term" value="F:translation initiation factor activity"/>
    <property type="evidence" value="ECO:0007669"/>
    <property type="project" value="UniProtKB-UniRule"/>
</dbReference>
<feature type="region of interest" description="Disordered" evidence="7">
    <location>
        <begin position="184"/>
        <end position="211"/>
    </location>
</feature>
<dbReference type="CDD" id="cd12933">
    <property type="entry name" value="eIF3G"/>
    <property type="match status" value="1"/>
</dbReference>
<dbReference type="GO" id="GO:0016282">
    <property type="term" value="C:eukaryotic 43S preinitiation complex"/>
    <property type="evidence" value="ECO:0007669"/>
    <property type="project" value="UniProtKB-UniRule"/>
</dbReference>
<dbReference type="InterPro" id="IPR012677">
    <property type="entry name" value="Nucleotide-bd_a/b_plait_sf"/>
</dbReference>
<dbReference type="Pfam" id="PF00076">
    <property type="entry name" value="RRM_1"/>
    <property type="match status" value="1"/>
</dbReference>
<keyword evidence="2 5" id="KW-0396">Initiation factor</keyword>
<dbReference type="InterPro" id="IPR017334">
    <property type="entry name" value="eIF3_g"/>
</dbReference>
<evidence type="ECO:0000313" key="9">
    <source>
        <dbReference type="EMBL" id="KAJ3053064.1"/>
    </source>
</evidence>
<dbReference type="HAMAP" id="MF_03006">
    <property type="entry name" value="eIF3g"/>
    <property type="match status" value="1"/>
</dbReference>
<dbReference type="SUPFAM" id="SSF54928">
    <property type="entry name" value="RNA-binding domain, RBD"/>
    <property type="match status" value="1"/>
</dbReference>
<accession>A0AAD5SDN6</accession>
<dbReference type="PROSITE" id="PS50102">
    <property type="entry name" value="RRM"/>
    <property type="match status" value="1"/>
</dbReference>
<sequence>MPAETINKQKLDWADDVDDDAVDQQGPITRQEDDGTRVTVEYRVNEDGKKVKITRRTRMRLVQAQVNHAVAERKKWKKFGEASGLAPGPDSNSTSFGEQVFLKLTTTLKEQDNAPSEEKNPLEKLLQSAGKNKINCRICKGDHYTYKCPYKDTHQPLDEIAAPEPAAAPEPSATHDASGKYIPPSLRNKGLGGAPPVGETMGGRGGDRRDDLSTIRITNLSEDTTEQDVKDLVSRFGHTSRVFVARDRETNTCKGFAFVSYYSKEDAEKAQNALNGYGYDNLILRVEWAKSNKD</sequence>
<dbReference type="AlphaFoldDB" id="A0AAD5SDN6"/>
<dbReference type="GO" id="GO:0003723">
    <property type="term" value="F:RNA binding"/>
    <property type="evidence" value="ECO:0007669"/>
    <property type="project" value="UniProtKB-UniRule"/>
</dbReference>
<dbReference type="GO" id="GO:0001732">
    <property type="term" value="P:formation of cytoplasmic translation initiation complex"/>
    <property type="evidence" value="ECO:0007669"/>
    <property type="project" value="UniProtKB-UniRule"/>
</dbReference>
<evidence type="ECO:0000259" key="8">
    <source>
        <dbReference type="PROSITE" id="PS50102"/>
    </source>
</evidence>
<dbReference type="InterPro" id="IPR034240">
    <property type="entry name" value="eIF3G_RRM"/>
</dbReference>
<keyword evidence="1 5" id="KW-0963">Cytoplasm</keyword>
<comment type="subunit">
    <text evidence="5">Component of the eukaryotic translation initiation factor 3 (eIF-3) complex.</text>
</comment>
<keyword evidence="3 6" id="KW-0694">RNA-binding</keyword>
<dbReference type="SMART" id="SM00360">
    <property type="entry name" value="RRM"/>
    <property type="match status" value="1"/>
</dbReference>
<dbReference type="InterPro" id="IPR035979">
    <property type="entry name" value="RBD_domain_sf"/>
</dbReference>
<dbReference type="GO" id="GO:0033290">
    <property type="term" value="C:eukaryotic 48S preinitiation complex"/>
    <property type="evidence" value="ECO:0007669"/>
    <property type="project" value="UniProtKB-UniRule"/>
</dbReference>
<dbReference type="CDD" id="cd12408">
    <property type="entry name" value="RRM_eIF3G_like"/>
    <property type="match status" value="1"/>
</dbReference>
<evidence type="ECO:0000256" key="7">
    <source>
        <dbReference type="SAM" id="MobiDB-lite"/>
    </source>
</evidence>
<comment type="function">
    <text evidence="5">RNA-binding component of the eukaryotic translation initiation factor 3 (eIF-3) complex, which is involved in protein synthesis of a specialized repertoire of mRNAs and, together with other initiation factors, stimulates binding of mRNA and methionyl-tRNAi to the 40S ribosome. The eIF-3 complex specifically targets and initiates translation of a subset of mRNAs involved in cell proliferation. This subunit can bind 18S rRNA.</text>
</comment>
<dbReference type="GO" id="GO:0005852">
    <property type="term" value="C:eukaryotic translation initiation factor 3 complex"/>
    <property type="evidence" value="ECO:0007669"/>
    <property type="project" value="UniProtKB-UniRule"/>
</dbReference>
<feature type="region of interest" description="Disordered" evidence="7">
    <location>
        <begin position="1"/>
        <end position="33"/>
    </location>
</feature>
<feature type="domain" description="RRM" evidence="8">
    <location>
        <begin position="213"/>
        <end position="291"/>
    </location>
</feature>
<dbReference type="InterPro" id="IPR024675">
    <property type="entry name" value="eIF3g_N"/>
</dbReference>
<dbReference type="EMBL" id="JADGJD010000241">
    <property type="protein sequence ID" value="KAJ3053064.1"/>
    <property type="molecule type" value="Genomic_DNA"/>
</dbReference>